<comment type="caution">
    <text evidence="2">The sequence shown here is derived from an EMBL/GenBank/DDBJ whole genome shotgun (WGS) entry which is preliminary data.</text>
</comment>
<organism evidence="2 3">
    <name type="scientific">Massilia atriviolacea</name>
    <dbReference type="NCBI Taxonomy" id="2495579"/>
    <lineage>
        <taxon>Bacteria</taxon>
        <taxon>Pseudomonadati</taxon>
        <taxon>Pseudomonadota</taxon>
        <taxon>Betaproteobacteria</taxon>
        <taxon>Burkholderiales</taxon>
        <taxon>Oxalobacteraceae</taxon>
        <taxon>Telluria group</taxon>
        <taxon>Massilia</taxon>
    </lineage>
</organism>
<evidence type="ECO:0000313" key="3">
    <source>
        <dbReference type="Proteomes" id="UP000278085"/>
    </source>
</evidence>
<keyword evidence="3" id="KW-1185">Reference proteome</keyword>
<dbReference type="Proteomes" id="UP000278085">
    <property type="component" value="Unassembled WGS sequence"/>
</dbReference>
<reference evidence="2 3" key="1">
    <citation type="submission" date="2018-12" db="EMBL/GenBank/DDBJ databases">
        <authorList>
            <person name="Yang E."/>
        </authorList>
    </citation>
    <scope>NUCLEOTIDE SEQUENCE [LARGE SCALE GENOMIC DNA]</scope>
    <source>
        <strain evidence="2 3">SOD</strain>
    </source>
</reference>
<dbReference type="OrthoDB" id="9950659at2"/>
<keyword evidence="1" id="KW-0732">Signal</keyword>
<dbReference type="EMBL" id="RXLQ01000012">
    <property type="protein sequence ID" value="RSZ56859.1"/>
    <property type="molecule type" value="Genomic_DNA"/>
</dbReference>
<evidence type="ECO:0000313" key="2">
    <source>
        <dbReference type="EMBL" id="RSZ56859.1"/>
    </source>
</evidence>
<evidence type="ECO:0008006" key="4">
    <source>
        <dbReference type="Google" id="ProtNLM"/>
    </source>
</evidence>
<sequence>MGGMSTLAALAVAALQAGAPACGCAQFAPDAAQPVPASAALSADAIILRDFALFSQRRIGADLIRKQGPYLHTLSSYFPHCADDALKLAWLRRTLADAADTRLFAERLAQHYDNGRACPVPPQ</sequence>
<evidence type="ECO:0000256" key="1">
    <source>
        <dbReference type="SAM" id="SignalP"/>
    </source>
</evidence>
<name>A0A430HH73_9BURK</name>
<dbReference type="AlphaFoldDB" id="A0A430HH73"/>
<feature type="chain" id="PRO_5019087537" description="Rap1a immunity protein domain-containing protein" evidence="1">
    <location>
        <begin position="20"/>
        <end position="123"/>
    </location>
</feature>
<accession>A0A430HH73</accession>
<protein>
    <recommendedName>
        <fullName evidence="4">Rap1a immunity protein domain-containing protein</fullName>
    </recommendedName>
</protein>
<dbReference type="RefSeq" id="WP_126076015.1">
    <property type="nucleotide sequence ID" value="NZ_CP051166.1"/>
</dbReference>
<gene>
    <name evidence="2" type="ORF">EJB06_21195</name>
</gene>
<feature type="signal peptide" evidence="1">
    <location>
        <begin position="1"/>
        <end position="19"/>
    </location>
</feature>
<proteinExistence type="predicted"/>